<dbReference type="PIRSF" id="PIRSF000850">
    <property type="entry name" value="Phospholipase_D_PSS"/>
    <property type="match status" value="1"/>
</dbReference>
<dbReference type="EC" id="2.7.8.-" evidence="9"/>
<evidence type="ECO:0000256" key="6">
    <source>
        <dbReference type="ARBA" id="ARBA00023136"/>
    </source>
</evidence>
<feature type="active site" evidence="9">
    <location>
        <position position="358"/>
    </location>
</feature>
<comment type="caution">
    <text evidence="11">The sequence shown here is derived from an EMBL/GenBank/DDBJ whole genome shotgun (WGS) entry which is preliminary data.</text>
</comment>
<evidence type="ECO:0000256" key="8">
    <source>
        <dbReference type="ARBA" id="ARBA00023264"/>
    </source>
</evidence>
<feature type="active site" evidence="9">
    <location>
        <position position="147"/>
    </location>
</feature>
<comment type="function">
    <text evidence="9">Catalyzes the phosphatidyl group transfer from one phosphatidylglycerol molecule to another to form cardiolipin (CL) (diphosphatidylglycerol) and glycerol.</text>
</comment>
<dbReference type="PANTHER" id="PTHR21248:SF23">
    <property type="entry name" value="CARDIOLIPIN SYNTHASE B"/>
    <property type="match status" value="1"/>
</dbReference>
<evidence type="ECO:0000259" key="10">
    <source>
        <dbReference type="PROSITE" id="PS50035"/>
    </source>
</evidence>
<evidence type="ECO:0000256" key="7">
    <source>
        <dbReference type="ARBA" id="ARBA00023209"/>
    </source>
</evidence>
<keyword evidence="8 9" id="KW-1208">Phospholipid metabolism</keyword>
<evidence type="ECO:0000256" key="9">
    <source>
        <dbReference type="HAMAP-Rule" id="MF_01917"/>
    </source>
</evidence>
<dbReference type="Gene3D" id="3.30.870.10">
    <property type="entry name" value="Endonuclease Chain A"/>
    <property type="match status" value="2"/>
</dbReference>
<evidence type="ECO:0000313" key="11">
    <source>
        <dbReference type="EMBL" id="NML14765.1"/>
    </source>
</evidence>
<dbReference type="GO" id="GO:0005886">
    <property type="term" value="C:plasma membrane"/>
    <property type="evidence" value="ECO:0007669"/>
    <property type="project" value="UniProtKB-SubCell"/>
</dbReference>
<dbReference type="PANTHER" id="PTHR21248">
    <property type="entry name" value="CARDIOLIPIN SYNTHASE"/>
    <property type="match status" value="1"/>
</dbReference>
<evidence type="ECO:0000256" key="5">
    <source>
        <dbReference type="ARBA" id="ARBA00023098"/>
    </source>
</evidence>
<gene>
    <name evidence="9 11" type="primary">clsB</name>
    <name evidence="11" type="ORF">HHL10_07230</name>
</gene>
<keyword evidence="12" id="KW-1185">Reference proteome</keyword>
<evidence type="ECO:0000256" key="1">
    <source>
        <dbReference type="ARBA" id="ARBA00022475"/>
    </source>
</evidence>
<comment type="catalytic activity">
    <reaction evidence="9">
        <text>2 a 1,2-diacyl-sn-glycero-3-phospho-(1'-sn-glycerol) = a cardiolipin + glycerol</text>
        <dbReference type="Rhea" id="RHEA:31451"/>
        <dbReference type="ChEBI" id="CHEBI:17754"/>
        <dbReference type="ChEBI" id="CHEBI:62237"/>
        <dbReference type="ChEBI" id="CHEBI:64716"/>
    </reaction>
</comment>
<dbReference type="GO" id="GO:0032049">
    <property type="term" value="P:cardiolipin biosynthetic process"/>
    <property type="evidence" value="ECO:0007669"/>
    <property type="project" value="InterPro"/>
</dbReference>
<keyword evidence="7 9" id="KW-0594">Phospholipid biosynthesis</keyword>
<keyword evidence="2 9" id="KW-0444">Lipid biosynthesis</keyword>
<feature type="active site" evidence="9">
    <location>
        <position position="353"/>
    </location>
</feature>
<dbReference type="SMART" id="SM00155">
    <property type="entry name" value="PLDc"/>
    <property type="match status" value="2"/>
</dbReference>
<dbReference type="Pfam" id="PF13091">
    <property type="entry name" value="PLDc_2"/>
    <property type="match status" value="2"/>
</dbReference>
<comment type="subcellular location">
    <subcellularLocation>
        <location evidence="9">Cell membrane</location>
        <topology evidence="9">Peripheral membrane protein</topology>
    </subcellularLocation>
</comment>
<proteinExistence type="inferred from homology"/>
<dbReference type="NCBIfam" id="NF008427">
    <property type="entry name" value="PRK11263.1"/>
    <property type="match status" value="1"/>
</dbReference>
<comment type="similarity">
    <text evidence="9">Belongs to the phospholipase D family. Cardiolipin synthase subfamily. ClsB sub-subfamily.</text>
</comment>
<dbReference type="HAMAP" id="MF_01917">
    <property type="entry name" value="Cardiolipin_synth_ClsB"/>
    <property type="match status" value="1"/>
</dbReference>
<dbReference type="PROSITE" id="PS50035">
    <property type="entry name" value="PLD"/>
    <property type="match status" value="2"/>
</dbReference>
<keyword evidence="6 9" id="KW-0472">Membrane</keyword>
<sequence length="443" mass="49424">MSPGAPPSHRRRGGDDDAAHASALLHNWYDHPRALFCGGNEVKLLRGGCELFPAMCEAIAAARHEVWLATYIFHDDEAGRLVADALVAAARRGVRVHVVVDGFGSKASLPALQQWLAPAGVELAVFRPVRRWWTLLQPGQLRRLHQKLCVVDGELGFVGGINIIDDCNDLNHGYSEAPRLDYAVAVRGPVVGPVQQTARAMWSRAAFGHDWPEEMKALARSSEPVARVRALLRRLRITPPLKSLACSDAERPVRAAFVVRDNLRQRRAIERSYIDALRRARTRIDLVSPYFYPGHLFRRTLRDAARRGVQVRLLLQGKLDYRIAGLAAQVLYDELLRHGVRIFEYTPAFLHAKIALVDDDWATVGSSNIDPLSLLLNLEANVMVRDPDFVRELAAEFNAAIAVSREVQAAQVRARGFWGALRRGFVAWSAHVYLRVAGITGRY</sequence>
<dbReference type="AlphaFoldDB" id="A0A848F7S1"/>
<feature type="domain" description="PLD phosphodiesterase" evidence="10">
    <location>
        <begin position="140"/>
        <end position="167"/>
    </location>
</feature>
<name>A0A848F7S1_9BURK</name>
<dbReference type="CDD" id="cd09159">
    <property type="entry name" value="PLDc_ybhO_like_2"/>
    <property type="match status" value="1"/>
</dbReference>
<dbReference type="GO" id="GO:0008808">
    <property type="term" value="F:cardiolipin synthase activity"/>
    <property type="evidence" value="ECO:0007669"/>
    <property type="project" value="InterPro"/>
</dbReference>
<evidence type="ECO:0000256" key="4">
    <source>
        <dbReference type="ARBA" id="ARBA00022737"/>
    </source>
</evidence>
<feature type="domain" description="PLD phosphodiesterase" evidence="10">
    <location>
        <begin position="346"/>
        <end position="373"/>
    </location>
</feature>
<dbReference type="Proteomes" id="UP000574067">
    <property type="component" value="Unassembled WGS sequence"/>
</dbReference>
<protein>
    <recommendedName>
        <fullName evidence="9">Cardiolipin synthase B</fullName>
        <shortName evidence="9">CL synthase</shortName>
        <ecNumber evidence="9">2.7.8.-</ecNumber>
    </recommendedName>
</protein>
<dbReference type="RefSeq" id="WP_169159681.1">
    <property type="nucleotide sequence ID" value="NZ_JABBFW010000004.1"/>
</dbReference>
<feature type="active site" evidence="9">
    <location>
        <position position="145"/>
    </location>
</feature>
<feature type="active site" evidence="9">
    <location>
        <position position="152"/>
    </location>
</feature>
<evidence type="ECO:0000313" key="12">
    <source>
        <dbReference type="Proteomes" id="UP000574067"/>
    </source>
</evidence>
<keyword evidence="4" id="KW-0677">Repeat</keyword>
<keyword evidence="5 9" id="KW-0443">Lipid metabolism</keyword>
<dbReference type="SUPFAM" id="SSF56024">
    <property type="entry name" value="Phospholipase D/nuclease"/>
    <property type="match status" value="2"/>
</dbReference>
<evidence type="ECO:0000256" key="2">
    <source>
        <dbReference type="ARBA" id="ARBA00022516"/>
    </source>
</evidence>
<dbReference type="InterPro" id="IPR001736">
    <property type="entry name" value="PLipase_D/transphosphatidylase"/>
</dbReference>
<keyword evidence="3 9" id="KW-0808">Transferase</keyword>
<feature type="active site" evidence="9">
    <location>
        <position position="351"/>
    </location>
</feature>
<evidence type="ECO:0000256" key="3">
    <source>
        <dbReference type="ARBA" id="ARBA00022679"/>
    </source>
</evidence>
<dbReference type="EMBL" id="JABBFW010000004">
    <property type="protein sequence ID" value="NML14765.1"/>
    <property type="molecule type" value="Genomic_DNA"/>
</dbReference>
<accession>A0A848F7S1</accession>
<dbReference type="InterPro" id="IPR025202">
    <property type="entry name" value="PLD-like_dom"/>
</dbReference>
<reference evidence="11 12" key="1">
    <citation type="submission" date="2020-04" db="EMBL/GenBank/DDBJ databases">
        <title>Azohydromonas sp. isolated from soil.</title>
        <authorList>
            <person name="Dahal R.H."/>
        </authorList>
    </citation>
    <scope>NUCLEOTIDE SEQUENCE [LARGE SCALE GENOMIC DNA]</scope>
    <source>
        <strain evidence="11 12">G-1-1-14</strain>
    </source>
</reference>
<organism evidence="11 12">
    <name type="scientific">Azohydromonas caseinilytica</name>
    <dbReference type="NCBI Taxonomy" id="2728836"/>
    <lineage>
        <taxon>Bacteria</taxon>
        <taxon>Pseudomonadati</taxon>
        <taxon>Pseudomonadota</taxon>
        <taxon>Betaproteobacteria</taxon>
        <taxon>Burkholderiales</taxon>
        <taxon>Sphaerotilaceae</taxon>
        <taxon>Azohydromonas</taxon>
    </lineage>
</organism>
<dbReference type="InterPro" id="IPR030872">
    <property type="entry name" value="Cardiolipin_synth_ClsB"/>
</dbReference>
<keyword evidence="1 9" id="KW-1003">Cell membrane</keyword>